<gene>
    <name evidence="2" type="ORF">WG66_4647</name>
</gene>
<dbReference type="AlphaFoldDB" id="A0A0W0G2Q6"/>
<evidence type="ECO:0000313" key="2">
    <source>
        <dbReference type="EMBL" id="KTB42848.1"/>
    </source>
</evidence>
<accession>A0A0W0G2Q6</accession>
<feature type="region of interest" description="Disordered" evidence="1">
    <location>
        <begin position="1"/>
        <end position="109"/>
    </location>
</feature>
<dbReference type="eggNOG" id="ENOG502SCT1">
    <property type="taxonomic scope" value="Eukaryota"/>
</dbReference>
<comment type="caution">
    <text evidence="2">The sequence shown here is derived from an EMBL/GenBank/DDBJ whole genome shotgun (WGS) entry which is preliminary data.</text>
</comment>
<feature type="compositionally biased region" description="Basic and acidic residues" evidence="1">
    <location>
        <begin position="73"/>
        <end position="109"/>
    </location>
</feature>
<name>A0A0W0G2Q6_MONRR</name>
<sequence>MASSEIDDIFASKGKAKAVPPPSTSFGASSSKSKSEKKRKRKHEASTTPASSTAETIVDPSAQFSNAKRQKIDKKTKESKSKSDKLDAVREDEEKFKDSRGTGPRRKTEEVPTDVDFIVQTLHYARSIVNVIPHVPYCDTNPTSDVPPLYHSALSKPRSSLHTRYAEVNA</sequence>
<dbReference type="Proteomes" id="UP000054988">
    <property type="component" value="Unassembled WGS sequence"/>
</dbReference>
<evidence type="ECO:0000313" key="3">
    <source>
        <dbReference type="Proteomes" id="UP000054988"/>
    </source>
</evidence>
<reference evidence="2 3" key="1">
    <citation type="submission" date="2015-12" db="EMBL/GenBank/DDBJ databases">
        <title>Draft genome sequence of Moniliophthora roreri, the causal agent of frosty pod rot of cacao.</title>
        <authorList>
            <person name="Aime M.C."/>
            <person name="Diaz-Valderrama J.R."/>
            <person name="Kijpornyongpan T."/>
            <person name="Phillips-Mora W."/>
        </authorList>
    </citation>
    <scope>NUCLEOTIDE SEQUENCE [LARGE SCALE GENOMIC DNA]</scope>
    <source>
        <strain evidence="2 3">MCA 2952</strain>
    </source>
</reference>
<proteinExistence type="predicted"/>
<protein>
    <submittedName>
        <fullName evidence="2">Uncharacterized protein</fullName>
    </submittedName>
</protein>
<dbReference type="EMBL" id="LATX01001295">
    <property type="protein sequence ID" value="KTB42848.1"/>
    <property type="molecule type" value="Genomic_DNA"/>
</dbReference>
<organism evidence="2 3">
    <name type="scientific">Moniliophthora roreri</name>
    <name type="common">Frosty pod rot fungus</name>
    <name type="synonym">Monilia roreri</name>
    <dbReference type="NCBI Taxonomy" id="221103"/>
    <lineage>
        <taxon>Eukaryota</taxon>
        <taxon>Fungi</taxon>
        <taxon>Dikarya</taxon>
        <taxon>Basidiomycota</taxon>
        <taxon>Agaricomycotina</taxon>
        <taxon>Agaricomycetes</taxon>
        <taxon>Agaricomycetidae</taxon>
        <taxon>Agaricales</taxon>
        <taxon>Marasmiineae</taxon>
        <taxon>Marasmiaceae</taxon>
        <taxon>Moniliophthora</taxon>
    </lineage>
</organism>
<evidence type="ECO:0000256" key="1">
    <source>
        <dbReference type="SAM" id="MobiDB-lite"/>
    </source>
</evidence>